<proteinExistence type="predicted"/>
<organism evidence="3 4">
    <name type="scientific">Ignisphaera aggregans</name>
    <dbReference type="NCBI Taxonomy" id="334771"/>
    <lineage>
        <taxon>Archaea</taxon>
        <taxon>Thermoproteota</taxon>
        <taxon>Thermoprotei</taxon>
        <taxon>Desulfurococcales</taxon>
        <taxon>Desulfurococcaceae</taxon>
        <taxon>Ignisphaera</taxon>
    </lineage>
</organism>
<gene>
    <name evidence="3" type="ORF">EYH02_01335</name>
</gene>
<comment type="caution">
    <text evidence="3">The sequence shown here is derived from an EMBL/GenBank/DDBJ whole genome shotgun (WGS) entry which is preliminary data.</text>
</comment>
<dbReference type="Proteomes" id="UP000605805">
    <property type="component" value="Unassembled WGS sequence"/>
</dbReference>
<dbReference type="AlphaFoldDB" id="A0A832YYP8"/>
<dbReference type="InterPro" id="IPR019887">
    <property type="entry name" value="Tscrpt_reg_AsnC/Lrp_C"/>
</dbReference>
<feature type="domain" description="Transcription regulator AsnC/Lrp ligand binding" evidence="2">
    <location>
        <begin position="6"/>
        <end position="74"/>
    </location>
</feature>
<protein>
    <submittedName>
        <fullName evidence="3">Lrp/AsnC family transcriptional regulator</fullName>
    </submittedName>
</protein>
<evidence type="ECO:0000313" key="3">
    <source>
        <dbReference type="EMBL" id="HIP56706.1"/>
    </source>
</evidence>
<dbReference type="Gene3D" id="3.30.70.920">
    <property type="match status" value="1"/>
</dbReference>
<evidence type="ECO:0000259" key="2">
    <source>
        <dbReference type="Pfam" id="PF01037"/>
    </source>
</evidence>
<evidence type="ECO:0000313" key="4">
    <source>
        <dbReference type="Proteomes" id="UP000605805"/>
    </source>
</evidence>
<comment type="pathway">
    <text evidence="1">Amino-acid biosynthesis.</text>
</comment>
<dbReference type="Pfam" id="PF01037">
    <property type="entry name" value="AsnC_trans_reg"/>
    <property type="match status" value="1"/>
</dbReference>
<accession>A0A832YYP8</accession>
<name>A0A832YYP8_9CREN</name>
<dbReference type="InterPro" id="IPR011008">
    <property type="entry name" value="Dimeric_a/b-barrel"/>
</dbReference>
<reference evidence="3" key="1">
    <citation type="journal article" date="2020" name="ISME J.">
        <title>Gammaproteobacteria mediating utilization of methyl-, sulfur- and petroleum organic compounds in deep ocean hydrothermal plumes.</title>
        <authorList>
            <person name="Zhou Z."/>
            <person name="Liu Y."/>
            <person name="Pan J."/>
            <person name="Cron B.R."/>
            <person name="Toner B.M."/>
            <person name="Anantharaman K."/>
            <person name="Breier J.A."/>
            <person name="Dick G.J."/>
            <person name="Li M."/>
        </authorList>
    </citation>
    <scope>NUCLEOTIDE SEQUENCE</scope>
    <source>
        <strain evidence="3">SZUA-1435</strain>
    </source>
</reference>
<evidence type="ECO:0000256" key="1">
    <source>
        <dbReference type="ARBA" id="ARBA00029440"/>
    </source>
</evidence>
<dbReference type="SUPFAM" id="SSF54909">
    <property type="entry name" value="Dimeric alpha+beta barrel"/>
    <property type="match status" value="1"/>
</dbReference>
<sequence>MLKALILINTDSGAESEVSEKLLEIPAVKAVHIVYGVYDIIVEMEVEGYEELRSTVSKIRSIPRVRSTTTLIVTR</sequence>
<dbReference type="EMBL" id="DQTV01000030">
    <property type="protein sequence ID" value="HIP56706.1"/>
    <property type="molecule type" value="Genomic_DNA"/>
</dbReference>